<dbReference type="GO" id="GO:0003729">
    <property type="term" value="F:mRNA binding"/>
    <property type="evidence" value="ECO:0007669"/>
    <property type="project" value="TreeGrafter"/>
</dbReference>
<dbReference type="Proteomes" id="UP000039324">
    <property type="component" value="Unassembled WGS sequence"/>
</dbReference>
<dbReference type="PANTHER" id="PTHR47938:SF35">
    <property type="entry name" value="PENTATRICOPEPTIDE REPEAT-CONTAINING PROTEIN 4, MITOCHONDRIAL-RELATED"/>
    <property type="match status" value="1"/>
</dbReference>
<feature type="repeat" description="PPR" evidence="1">
    <location>
        <begin position="101"/>
        <end position="135"/>
    </location>
</feature>
<keyword evidence="3" id="KW-1185">Reference proteome</keyword>
<accession>A0A0G4IUC6</accession>
<dbReference type="AlphaFoldDB" id="A0A0G4IUC6"/>
<dbReference type="InterPro" id="IPR011990">
    <property type="entry name" value="TPR-like_helical_dom_sf"/>
</dbReference>
<organism evidence="2 3">
    <name type="scientific">Plasmodiophora brassicae</name>
    <name type="common">Clubroot disease agent</name>
    <dbReference type="NCBI Taxonomy" id="37360"/>
    <lineage>
        <taxon>Eukaryota</taxon>
        <taxon>Sar</taxon>
        <taxon>Rhizaria</taxon>
        <taxon>Endomyxa</taxon>
        <taxon>Phytomyxea</taxon>
        <taxon>Plasmodiophorida</taxon>
        <taxon>Plasmodiophoridae</taxon>
        <taxon>Plasmodiophora</taxon>
    </lineage>
</organism>
<dbReference type="STRING" id="37360.A0A0G4IUC6"/>
<dbReference type="EMBL" id="CDSF01000087">
    <property type="protein sequence ID" value="CEO98739.1"/>
    <property type="molecule type" value="Genomic_DNA"/>
</dbReference>
<reference evidence="2 3" key="1">
    <citation type="submission" date="2015-02" db="EMBL/GenBank/DDBJ databases">
        <authorList>
            <person name="Chooi Y.-H."/>
        </authorList>
    </citation>
    <scope>NUCLEOTIDE SEQUENCE [LARGE SCALE GENOMIC DNA]</scope>
    <source>
        <strain evidence="2">E3</strain>
    </source>
</reference>
<evidence type="ECO:0000256" key="1">
    <source>
        <dbReference type="PROSITE-ProRule" id="PRU00708"/>
    </source>
</evidence>
<dbReference type="InterPro" id="IPR002885">
    <property type="entry name" value="PPR_rpt"/>
</dbReference>
<dbReference type="OrthoDB" id="185373at2759"/>
<name>A0A0G4IUC6_PLABS</name>
<dbReference type="Pfam" id="PF01535">
    <property type="entry name" value="PPR"/>
    <property type="match status" value="4"/>
</dbReference>
<evidence type="ECO:0008006" key="4">
    <source>
        <dbReference type="Google" id="ProtNLM"/>
    </source>
</evidence>
<evidence type="ECO:0000313" key="3">
    <source>
        <dbReference type="Proteomes" id="UP000039324"/>
    </source>
</evidence>
<proteinExistence type="predicted"/>
<dbReference type="Gene3D" id="1.25.40.10">
    <property type="entry name" value="Tetratricopeptide repeat domain"/>
    <property type="match status" value="3"/>
</dbReference>
<sequence length="430" mass="46747">MYGLIINALAKADRIDDAMFVFRTMILNGGSLLPADITVLITACGNSAADEPLQRLYDFATEADRALLDDVIVTNAFITAFSRCGRLDIAYSLFRAFPNPDEVTFNTMIGAFVKADKDTNAISVFRAMIGYGFPAEARMLSGLISCCATLHPVQMLYQYATNIDKAVLANASVVNAFIAAFGRVGRIDIAQHIFEQLVEPRPSTNNAMLSAFVKSRHIAEAMDLFGSLLNRHAPIYPQVLQALVRACGDYSALQPLHMLFVYAKQSGQASLDRPLLVSEFAIAYGRCSDLGSVRSVHEMARQRNLLGDPRVLSAIVSAYTQCGETMTAQSVLEDSCFGNDPDAFASFVTALGHPRRLVDLQRLWKFAEGRCTLLTPAVICAFVDSFARCSCLTSVQLVHQVACDSGMVLADPAILSCITSAFERIGQSST</sequence>
<protein>
    <recommendedName>
        <fullName evidence="4">Pentacotripeptide-repeat region of PRORP domain-containing protein</fullName>
    </recommendedName>
</protein>
<dbReference type="PROSITE" id="PS51375">
    <property type="entry name" value="PPR"/>
    <property type="match status" value="1"/>
</dbReference>
<gene>
    <name evidence="2" type="ORF">PBRA_006853</name>
</gene>
<evidence type="ECO:0000313" key="2">
    <source>
        <dbReference type="EMBL" id="CEO98739.1"/>
    </source>
</evidence>
<dbReference type="NCBIfam" id="TIGR00756">
    <property type="entry name" value="PPR"/>
    <property type="match status" value="2"/>
</dbReference>
<dbReference type="PANTHER" id="PTHR47938">
    <property type="entry name" value="RESPIRATORY COMPLEX I CHAPERONE (CIA84), PUTATIVE (AFU_ORTHOLOGUE AFUA_2G06020)-RELATED"/>
    <property type="match status" value="1"/>
</dbReference>